<dbReference type="HAMAP" id="MF_00063">
    <property type="entry name" value="CysH"/>
    <property type="match status" value="1"/>
</dbReference>
<name>A0A3B1B486_9ZZZZ</name>
<dbReference type="Pfam" id="PF01507">
    <property type="entry name" value="PAPS_reduct"/>
    <property type="match status" value="1"/>
</dbReference>
<evidence type="ECO:0000259" key="4">
    <source>
        <dbReference type="Pfam" id="PF01507"/>
    </source>
</evidence>
<proteinExistence type="inferred from homology"/>
<gene>
    <name evidence="5" type="ORF">MNBD_GAMMA26-2186</name>
</gene>
<dbReference type="NCBIfam" id="NF002537">
    <property type="entry name" value="PRK02090.1"/>
    <property type="match status" value="1"/>
</dbReference>
<sequence>MDAQYFAEKTAEISRRIDGFLGDGLKLFVGSSFQTHSIPLLHIITSISKEIPVYFIDTGFHFPETLIYRDQIAELFGIEVINTRSVVCKSLQCDGDGNLYFASDPDHCCYLNKIQPLEPILIEKDVWINGIRADQSAQRKAMKPVIEGPFNTLRYHPMLHWTNKDIFYYRKLHNLPPHPLEEKGYLSIGCEPCTRKADPSGGERQGRWFGMKKTECGLHTDLVAKK</sequence>
<dbReference type="PANTHER" id="PTHR46509:SF1">
    <property type="entry name" value="PHOSPHOADENOSINE PHOSPHOSULFATE REDUCTASE"/>
    <property type="match status" value="1"/>
</dbReference>
<evidence type="ECO:0000256" key="2">
    <source>
        <dbReference type="ARBA" id="ARBA00023002"/>
    </source>
</evidence>
<dbReference type="GO" id="GO:0005737">
    <property type="term" value="C:cytoplasm"/>
    <property type="evidence" value="ECO:0007669"/>
    <property type="project" value="TreeGrafter"/>
</dbReference>
<dbReference type="InterPro" id="IPR014729">
    <property type="entry name" value="Rossmann-like_a/b/a_fold"/>
</dbReference>
<dbReference type="PIRSF" id="PIRSF000857">
    <property type="entry name" value="PAPS_reductase"/>
    <property type="match status" value="1"/>
</dbReference>
<reference evidence="5" key="1">
    <citation type="submission" date="2018-06" db="EMBL/GenBank/DDBJ databases">
        <authorList>
            <person name="Zhirakovskaya E."/>
        </authorList>
    </citation>
    <scope>NUCLEOTIDE SEQUENCE</scope>
</reference>
<protein>
    <submittedName>
        <fullName evidence="5">Phosphoadenylyl-sulfate reductase [thioredoxin]</fullName>
        <ecNumber evidence="5">1.8.4.8</ecNumber>
    </submittedName>
</protein>
<dbReference type="InterPro" id="IPR004511">
    <property type="entry name" value="PAPS/APS_Rdtase"/>
</dbReference>
<keyword evidence="2 5" id="KW-0560">Oxidoreductase</keyword>
<evidence type="ECO:0000313" key="5">
    <source>
        <dbReference type="EMBL" id="VAX08931.1"/>
    </source>
</evidence>
<dbReference type="GO" id="GO:0019379">
    <property type="term" value="P:sulfate assimilation, phosphoadenylyl sulfate reduction by phosphoadenylyl-sulfate reductase (thioredoxin)"/>
    <property type="evidence" value="ECO:0007669"/>
    <property type="project" value="InterPro"/>
</dbReference>
<accession>A0A3B1B486</accession>
<comment type="pathway">
    <text evidence="3">Sulfur metabolism; hydrogen sulfide biosynthesis; sulfite from sulfate.</text>
</comment>
<dbReference type="InterPro" id="IPR002500">
    <property type="entry name" value="PAPS_reduct_dom"/>
</dbReference>
<organism evidence="5">
    <name type="scientific">hydrothermal vent metagenome</name>
    <dbReference type="NCBI Taxonomy" id="652676"/>
    <lineage>
        <taxon>unclassified sequences</taxon>
        <taxon>metagenomes</taxon>
        <taxon>ecological metagenomes</taxon>
    </lineage>
</organism>
<dbReference type="NCBIfam" id="TIGR00434">
    <property type="entry name" value="cysH"/>
    <property type="match status" value="1"/>
</dbReference>
<dbReference type="EC" id="1.8.4.8" evidence="5"/>
<dbReference type="Gene3D" id="3.40.50.620">
    <property type="entry name" value="HUPs"/>
    <property type="match status" value="1"/>
</dbReference>
<feature type="domain" description="Phosphoadenosine phosphosulphate reductase" evidence="4">
    <location>
        <begin position="27"/>
        <end position="196"/>
    </location>
</feature>
<dbReference type="EMBL" id="UOFX01000044">
    <property type="protein sequence ID" value="VAX08931.1"/>
    <property type="molecule type" value="Genomic_DNA"/>
</dbReference>
<evidence type="ECO:0000256" key="1">
    <source>
        <dbReference type="ARBA" id="ARBA00009732"/>
    </source>
</evidence>
<dbReference type="PANTHER" id="PTHR46509">
    <property type="entry name" value="PHOSPHOADENOSINE PHOSPHOSULFATE REDUCTASE"/>
    <property type="match status" value="1"/>
</dbReference>
<evidence type="ECO:0000256" key="3">
    <source>
        <dbReference type="ARBA" id="ARBA00024327"/>
    </source>
</evidence>
<dbReference type="GO" id="GO:0004604">
    <property type="term" value="F:phosphoadenylyl-sulfate reductase (thioredoxin) activity"/>
    <property type="evidence" value="ECO:0007669"/>
    <property type="project" value="UniProtKB-EC"/>
</dbReference>
<comment type="similarity">
    <text evidence="1">Belongs to the PAPS reductase family. CysH subfamily.</text>
</comment>
<dbReference type="SUPFAM" id="SSF52402">
    <property type="entry name" value="Adenine nucleotide alpha hydrolases-like"/>
    <property type="match status" value="1"/>
</dbReference>
<dbReference type="AlphaFoldDB" id="A0A3B1B486"/>